<dbReference type="OrthoDB" id="7253658at2"/>
<dbReference type="GO" id="GO:0046872">
    <property type="term" value="F:metal ion binding"/>
    <property type="evidence" value="ECO:0007669"/>
    <property type="project" value="UniProtKB-KW"/>
</dbReference>
<dbReference type="PANTHER" id="PTHR43223:SF2">
    <property type="entry name" value="METALLO-BETA-LACTAMASE DOMAIN-CONTAINING PROTEIN"/>
    <property type="match status" value="1"/>
</dbReference>
<keyword evidence="2" id="KW-0378">Hydrolase</keyword>
<dbReference type="Gene3D" id="3.60.15.30">
    <property type="entry name" value="Metallo-beta-lactamase domain"/>
    <property type="match status" value="1"/>
</dbReference>
<sequence>MGAPVELATAKNGAITNKRLLDGIDTVAWPEPTIETPAEGVWVFGGYGLAPMAVIDTPEGLIAFDTGDTRHDGELMFEALRTVSDKPVKAIIYGHSHTCFGAGVLADGDDDVMVIGHPDLNDVVEANAGGAPAYFPEIGPYLTARLMIQFNAFMPSEGPDAWVVPTTLEPDEGAFMPVNTPVEDGQEMDVLGVKMQFFTRYGSDDKVHTTVWLPEREILLTTMLWSSPPQLYSVRGDIFRDPREWLAGLKQNRDLQPEVLISAATRPIVGKEYIQRTLEGYLDGASFVLDQSLRGILGGRGPNELRHLVTFPEYLNEIPNNLQNYGEISSYSPAIHYQCVGWYDNDAANLKPVAPWDEAERLVSLMGGREAVLEAAAEAMEKKEYAWAAQLVNYLYRLDSEDAEVRQAKADALRQMAYVATGANDRAHLMSQALALEGKVVLPKVIPPAPEVIAASPTTYVDHFRVRINPELSGETEAMMRFDFADGSSCGLHIRRAVAEFVADPDTHYRDPDMVLTLAGETWAKIFASADTPAALIANGEIEVSGDATEAARLIDLFDRYIPEEAVVVPVGSLFHNH</sequence>
<dbReference type="GO" id="GO:0046983">
    <property type="term" value="F:protein dimerization activity"/>
    <property type="evidence" value="ECO:0007669"/>
    <property type="project" value="InterPro"/>
</dbReference>
<evidence type="ECO:0000256" key="2">
    <source>
        <dbReference type="ARBA" id="ARBA00022801"/>
    </source>
</evidence>
<evidence type="ECO:0000313" key="6">
    <source>
        <dbReference type="EMBL" id="KUJ77045.1"/>
    </source>
</evidence>
<accession>A0A0X3TMP6</accession>
<feature type="domain" description="Alkyl sulfatase dimerisation" evidence="4">
    <location>
        <begin position="302"/>
        <end position="437"/>
    </location>
</feature>
<dbReference type="PANTHER" id="PTHR43223">
    <property type="entry name" value="ALKYL/ARYL-SULFATASE"/>
    <property type="match status" value="1"/>
</dbReference>
<dbReference type="InterPro" id="IPR038536">
    <property type="entry name" value="Alkyl/aryl-sulf_dimr_sf"/>
</dbReference>
<dbReference type="STRING" id="1685379.AVO45_10295"/>
<dbReference type="InterPro" id="IPR052195">
    <property type="entry name" value="Bact_Alkyl/Aryl-Sulfatase"/>
</dbReference>
<evidence type="ECO:0000259" key="5">
    <source>
        <dbReference type="Pfam" id="PF14864"/>
    </source>
</evidence>
<dbReference type="Proteomes" id="UP000053791">
    <property type="component" value="Unassembled WGS sequence"/>
</dbReference>
<protein>
    <recommendedName>
        <fullName evidence="8">Alkyl sulfatase</fullName>
    </recommendedName>
</protein>
<organism evidence="6 7">
    <name type="scientific">Ruegeria marisrubri</name>
    <dbReference type="NCBI Taxonomy" id="1685379"/>
    <lineage>
        <taxon>Bacteria</taxon>
        <taxon>Pseudomonadati</taxon>
        <taxon>Pseudomonadota</taxon>
        <taxon>Alphaproteobacteria</taxon>
        <taxon>Rhodobacterales</taxon>
        <taxon>Roseobacteraceae</taxon>
        <taxon>Ruegeria</taxon>
    </lineage>
</organism>
<dbReference type="GO" id="GO:0016787">
    <property type="term" value="F:hydrolase activity"/>
    <property type="evidence" value="ECO:0007669"/>
    <property type="project" value="UniProtKB-KW"/>
</dbReference>
<feature type="domain" description="Alkyl sulfatase C-terminal" evidence="5">
    <location>
        <begin position="454"/>
        <end position="568"/>
    </location>
</feature>
<dbReference type="Gene3D" id="3.30.1050.10">
    <property type="entry name" value="SCP2 sterol-binding domain"/>
    <property type="match status" value="1"/>
</dbReference>
<dbReference type="SUPFAM" id="SSF55718">
    <property type="entry name" value="SCP-like"/>
    <property type="match status" value="1"/>
</dbReference>
<proteinExistence type="predicted"/>
<evidence type="ECO:0000256" key="3">
    <source>
        <dbReference type="ARBA" id="ARBA00022833"/>
    </source>
</evidence>
<keyword evidence="1" id="KW-0479">Metal-binding</keyword>
<evidence type="ECO:0000313" key="7">
    <source>
        <dbReference type="Proteomes" id="UP000053791"/>
    </source>
</evidence>
<dbReference type="InterPro" id="IPR029228">
    <property type="entry name" value="Alkyl_sulf_dimr"/>
</dbReference>
<dbReference type="Pfam" id="PF14864">
    <property type="entry name" value="Alkyl_sulf_C"/>
    <property type="match status" value="1"/>
</dbReference>
<comment type="caution">
    <text evidence="6">The sequence shown here is derived from an EMBL/GenBank/DDBJ whole genome shotgun (WGS) entry which is preliminary data.</text>
</comment>
<dbReference type="InterPro" id="IPR036866">
    <property type="entry name" value="RibonucZ/Hydroxyglut_hydro"/>
</dbReference>
<dbReference type="AlphaFoldDB" id="A0A0X3TMP6"/>
<dbReference type="SUPFAM" id="SSF56281">
    <property type="entry name" value="Metallo-hydrolase/oxidoreductase"/>
    <property type="match status" value="1"/>
</dbReference>
<reference evidence="6 7" key="1">
    <citation type="submission" date="2015-12" db="EMBL/GenBank/DDBJ databases">
        <authorList>
            <person name="Shamseldin A."/>
            <person name="Moawad H."/>
            <person name="Abd El-Rahim W.M."/>
            <person name="Sadowsky M.J."/>
        </authorList>
    </citation>
    <scope>NUCLEOTIDE SEQUENCE [LARGE SCALE GENOMIC DNA]</scope>
    <source>
        <strain evidence="6 7">ZGT118</strain>
    </source>
</reference>
<dbReference type="InterPro" id="IPR029229">
    <property type="entry name" value="Alkyl_sulf_C"/>
</dbReference>
<evidence type="ECO:0000259" key="4">
    <source>
        <dbReference type="Pfam" id="PF14863"/>
    </source>
</evidence>
<dbReference type="Gene3D" id="1.25.40.880">
    <property type="entry name" value="Alkyl sulfatase, dimerisation domain"/>
    <property type="match status" value="1"/>
</dbReference>
<evidence type="ECO:0000256" key="1">
    <source>
        <dbReference type="ARBA" id="ARBA00022723"/>
    </source>
</evidence>
<keyword evidence="3" id="KW-0862">Zinc</keyword>
<keyword evidence="7" id="KW-1185">Reference proteome</keyword>
<name>A0A0X3TMP6_9RHOB</name>
<gene>
    <name evidence="6" type="ORF">AVO45_10295</name>
</gene>
<dbReference type="Pfam" id="PF14863">
    <property type="entry name" value="Alkyl_sulf_dimr"/>
    <property type="match status" value="1"/>
</dbReference>
<dbReference type="EMBL" id="LQBQ01000034">
    <property type="protein sequence ID" value="KUJ77045.1"/>
    <property type="molecule type" value="Genomic_DNA"/>
</dbReference>
<dbReference type="InterPro" id="IPR036527">
    <property type="entry name" value="SCP2_sterol-bd_dom_sf"/>
</dbReference>
<evidence type="ECO:0008006" key="8">
    <source>
        <dbReference type="Google" id="ProtNLM"/>
    </source>
</evidence>